<dbReference type="Pfam" id="PF13649">
    <property type="entry name" value="Methyltransf_25"/>
    <property type="match status" value="1"/>
</dbReference>
<organism evidence="8 9">
    <name type="scientific">Streptomyces tendae</name>
    <dbReference type="NCBI Taxonomy" id="1932"/>
    <lineage>
        <taxon>Bacteria</taxon>
        <taxon>Bacillati</taxon>
        <taxon>Actinomycetota</taxon>
        <taxon>Actinomycetes</taxon>
        <taxon>Kitasatosporales</taxon>
        <taxon>Streptomycetaceae</taxon>
        <taxon>Streptomyces</taxon>
    </lineage>
</organism>
<feature type="region of interest" description="Disordered" evidence="6">
    <location>
        <begin position="1"/>
        <end position="21"/>
    </location>
</feature>
<dbReference type="InterPro" id="IPR029063">
    <property type="entry name" value="SAM-dependent_MTases_sf"/>
</dbReference>
<comment type="similarity">
    <text evidence="5">Belongs to the methyltransferase superfamily. Tam family.</text>
</comment>
<dbReference type="PANTHER" id="PTHR43861:SF1">
    <property type="entry name" value="TRANS-ACONITATE 2-METHYLTRANSFERASE"/>
    <property type="match status" value="1"/>
</dbReference>
<sequence length="290" mass="31514">MRGDAGGTPIRDPGGPVSAAAARPVWDPVQYLRHAGHRSRPFTDLLARVPRLPGAPPRIADLGCGAGNVTALLTGRWPTARVTGYDNAPEMLDKARVDHEGPTDGGGRLDFAHADVRTWTPREPYDLIVSNATLQWIPGHVRRFGAWIEGLAPGGTFAFQVPGNFDASSHVLMRDLAASPRWRDRLTGVLRHEDAVLRPEEYLAHLADLGCTVDAWETTYVHLLTGQDPVLDWVKGTGLRPVLTALADEPGARDAFLDEYRSALRDAYPATAHGTPFPFRRVFAVAVKGA</sequence>
<dbReference type="GO" id="GO:0030798">
    <property type="term" value="F:trans-aconitate 2-methyltransferase activity"/>
    <property type="evidence" value="ECO:0007669"/>
    <property type="project" value="UniProtKB-EC"/>
</dbReference>
<evidence type="ECO:0000256" key="3">
    <source>
        <dbReference type="ARBA" id="ARBA00022679"/>
    </source>
</evidence>
<evidence type="ECO:0000313" key="8">
    <source>
        <dbReference type="EMBL" id="QER89353.1"/>
    </source>
</evidence>
<evidence type="ECO:0000313" key="9">
    <source>
        <dbReference type="Proteomes" id="UP000324308"/>
    </source>
</evidence>
<dbReference type="InterPro" id="IPR041698">
    <property type="entry name" value="Methyltransf_25"/>
</dbReference>
<evidence type="ECO:0000256" key="1">
    <source>
        <dbReference type="ARBA" id="ARBA00022490"/>
    </source>
</evidence>
<keyword evidence="1 5" id="KW-0963">Cytoplasm</keyword>
<evidence type="ECO:0000256" key="5">
    <source>
        <dbReference type="HAMAP-Rule" id="MF_00560"/>
    </source>
</evidence>
<comment type="subcellular location">
    <subcellularLocation>
        <location evidence="5">Cytoplasm</location>
    </subcellularLocation>
</comment>
<evidence type="ECO:0000256" key="4">
    <source>
        <dbReference type="ARBA" id="ARBA00022691"/>
    </source>
</evidence>
<reference evidence="8 9" key="1">
    <citation type="submission" date="2019-09" db="EMBL/GenBank/DDBJ databases">
        <title>Draft genome sequence of the Ebosin-producing strain Streptomyces sp. 139.</title>
        <authorList>
            <person name="Ai L."/>
            <person name="Geng M."/>
            <person name="Ma M."/>
            <person name="Bai L."/>
        </authorList>
    </citation>
    <scope>NUCLEOTIDE SEQUENCE [LARGE SCALE GENOMIC DNA]</scope>
    <source>
        <strain evidence="8 9">139</strain>
    </source>
</reference>
<dbReference type="NCBIfam" id="NF010703">
    <property type="entry name" value="PRK14103.1"/>
    <property type="match status" value="1"/>
</dbReference>
<dbReference type="InterPro" id="IPR023506">
    <property type="entry name" value="Trans-aconitate_MeTrfase"/>
</dbReference>
<keyword evidence="2 5" id="KW-0489">Methyltransferase</keyword>
<proteinExistence type="inferred from homology"/>
<protein>
    <recommendedName>
        <fullName evidence="5">Trans-aconitate 2-methyltransferase</fullName>
        <ecNumber evidence="5">2.1.1.144</ecNumber>
    </recommendedName>
</protein>
<gene>
    <name evidence="5" type="primary">tam</name>
    <name evidence="8" type="ORF">F3L20_28915</name>
</gene>
<accession>A0ABX5ZY66</accession>
<dbReference type="EMBL" id="CP043959">
    <property type="protein sequence ID" value="QER89353.1"/>
    <property type="molecule type" value="Genomic_DNA"/>
</dbReference>
<name>A0ABX5ZY66_STRTE</name>
<dbReference type="Gene3D" id="1.10.150.290">
    <property type="entry name" value="S-adenosyl-L-methionine-dependent methyltransferases"/>
    <property type="match status" value="1"/>
</dbReference>
<evidence type="ECO:0000256" key="2">
    <source>
        <dbReference type="ARBA" id="ARBA00022603"/>
    </source>
</evidence>
<dbReference type="InterPro" id="IPR023149">
    <property type="entry name" value="Trans_acon_MeTrfase_C"/>
</dbReference>
<dbReference type="CDD" id="cd02440">
    <property type="entry name" value="AdoMet_MTases"/>
    <property type="match status" value="1"/>
</dbReference>
<dbReference type="Proteomes" id="UP000324308">
    <property type="component" value="Chromosome"/>
</dbReference>
<dbReference type="GO" id="GO:0032259">
    <property type="term" value="P:methylation"/>
    <property type="evidence" value="ECO:0007669"/>
    <property type="project" value="UniProtKB-KW"/>
</dbReference>
<feature type="domain" description="Methyltransferase" evidence="7">
    <location>
        <begin position="59"/>
        <end position="155"/>
    </location>
</feature>
<dbReference type="RefSeq" id="WP_150156794.1">
    <property type="nucleotide sequence ID" value="NZ_CP043959.1"/>
</dbReference>
<comment type="catalytic activity">
    <reaction evidence="5">
        <text>trans-aconitate + S-adenosyl-L-methionine = (E)-3-(methoxycarbonyl)pent-2-enedioate + S-adenosyl-L-homocysteine</text>
        <dbReference type="Rhea" id="RHEA:14969"/>
        <dbReference type="ChEBI" id="CHEBI:15708"/>
        <dbReference type="ChEBI" id="CHEBI:57470"/>
        <dbReference type="ChEBI" id="CHEBI:57856"/>
        <dbReference type="ChEBI" id="CHEBI:59789"/>
        <dbReference type="EC" id="2.1.1.144"/>
    </reaction>
</comment>
<keyword evidence="3 5" id="KW-0808">Transferase</keyword>
<comment type="function">
    <text evidence="5">Catalyzes the S-adenosylmethionine monomethyl esterification of trans-aconitate.</text>
</comment>
<evidence type="ECO:0000256" key="6">
    <source>
        <dbReference type="SAM" id="MobiDB-lite"/>
    </source>
</evidence>
<dbReference type="Gene3D" id="3.40.50.150">
    <property type="entry name" value="Vaccinia Virus protein VP39"/>
    <property type="match status" value="1"/>
</dbReference>
<keyword evidence="4 5" id="KW-0949">S-adenosyl-L-methionine</keyword>
<dbReference type="HAMAP" id="MF_00560">
    <property type="entry name" value="Tran_acon_Me_trans"/>
    <property type="match status" value="1"/>
</dbReference>
<keyword evidence="9" id="KW-1185">Reference proteome</keyword>
<evidence type="ECO:0000259" key="7">
    <source>
        <dbReference type="Pfam" id="PF13649"/>
    </source>
</evidence>
<dbReference type="PANTHER" id="PTHR43861">
    <property type="entry name" value="TRANS-ACONITATE 2-METHYLTRANSFERASE-RELATED"/>
    <property type="match status" value="1"/>
</dbReference>
<dbReference type="EC" id="2.1.1.144" evidence="5"/>
<dbReference type="SUPFAM" id="SSF53335">
    <property type="entry name" value="S-adenosyl-L-methionine-dependent methyltransferases"/>
    <property type="match status" value="1"/>
</dbReference>